<dbReference type="GO" id="GO:0044614">
    <property type="term" value="C:nuclear pore cytoplasmic filaments"/>
    <property type="evidence" value="ECO:0007669"/>
    <property type="project" value="TreeGrafter"/>
</dbReference>
<dbReference type="GO" id="GO:0003723">
    <property type="term" value="F:RNA binding"/>
    <property type="evidence" value="ECO:0007669"/>
    <property type="project" value="TreeGrafter"/>
</dbReference>
<evidence type="ECO:0000256" key="2">
    <source>
        <dbReference type="ARBA" id="ARBA00008926"/>
    </source>
</evidence>
<feature type="domain" description="Peptidase S59" evidence="10">
    <location>
        <begin position="624"/>
        <end position="766"/>
    </location>
</feature>
<evidence type="ECO:0000313" key="11">
    <source>
        <dbReference type="EMBL" id="CAF1120487.1"/>
    </source>
</evidence>
<dbReference type="InterPro" id="IPR007230">
    <property type="entry name" value="Nup98_auto-Pept-S59_dom"/>
</dbReference>
<evidence type="ECO:0000256" key="6">
    <source>
        <dbReference type="ARBA" id="ARBA00023010"/>
    </source>
</evidence>
<dbReference type="AlphaFoldDB" id="A0A818I4P8"/>
<dbReference type="PANTHER" id="PTHR23198:SF6">
    <property type="entry name" value="NUCLEAR PORE COMPLEX PROTEIN NUP98-NUP96"/>
    <property type="match status" value="1"/>
</dbReference>
<dbReference type="GO" id="GO:0006405">
    <property type="term" value="P:RNA export from nucleus"/>
    <property type="evidence" value="ECO:0007669"/>
    <property type="project" value="TreeGrafter"/>
</dbReference>
<comment type="caution">
    <text evidence="12">The sequence shown here is derived from an EMBL/GenBank/DDBJ whole genome shotgun (WGS) entry which is preliminary data.</text>
</comment>
<dbReference type="InterPro" id="IPR036903">
    <property type="entry name" value="Nup98_auto-Pept-S59_dom_sf"/>
</dbReference>
<keyword evidence="5" id="KW-0653">Protein transport</keyword>
<protein>
    <recommendedName>
        <fullName evidence="10">Peptidase S59 domain-containing protein</fullName>
    </recommendedName>
</protein>
<evidence type="ECO:0000313" key="12">
    <source>
        <dbReference type="EMBL" id="CAF3514094.1"/>
    </source>
</evidence>
<keyword evidence="4" id="KW-0509">mRNA transport</keyword>
<dbReference type="InterPro" id="IPR037665">
    <property type="entry name" value="Nucleoporin_S59-like"/>
</dbReference>
<dbReference type="Proteomes" id="UP000663891">
    <property type="component" value="Unassembled WGS sequence"/>
</dbReference>
<evidence type="ECO:0000256" key="1">
    <source>
        <dbReference type="ARBA" id="ARBA00004567"/>
    </source>
</evidence>
<proteinExistence type="inferred from homology"/>
<comment type="similarity">
    <text evidence="2">Belongs to the nucleoporin GLFG family.</text>
</comment>
<evidence type="ECO:0000256" key="4">
    <source>
        <dbReference type="ARBA" id="ARBA00022816"/>
    </source>
</evidence>
<evidence type="ECO:0000256" key="8">
    <source>
        <dbReference type="ARBA" id="ARBA00023242"/>
    </source>
</evidence>
<feature type="region of interest" description="Disordered" evidence="9">
    <location>
        <begin position="573"/>
        <end position="612"/>
    </location>
</feature>
<evidence type="ECO:0000313" key="13">
    <source>
        <dbReference type="Proteomes" id="UP000663881"/>
    </source>
</evidence>
<reference evidence="12" key="1">
    <citation type="submission" date="2021-02" db="EMBL/GenBank/DDBJ databases">
        <authorList>
            <person name="Nowell W R."/>
        </authorList>
    </citation>
    <scope>NUCLEOTIDE SEQUENCE</scope>
</reference>
<evidence type="ECO:0000259" key="10">
    <source>
        <dbReference type="PROSITE" id="PS51434"/>
    </source>
</evidence>
<evidence type="ECO:0000256" key="9">
    <source>
        <dbReference type="SAM" id="MobiDB-lite"/>
    </source>
</evidence>
<dbReference type="PROSITE" id="PS51434">
    <property type="entry name" value="NUP_C"/>
    <property type="match status" value="1"/>
</dbReference>
<keyword evidence="8" id="KW-0539">Nucleus</keyword>
<gene>
    <name evidence="12" type="ORF">OKA104_LOCUS2220</name>
    <name evidence="11" type="ORF">VCS650_LOCUS21162</name>
</gene>
<dbReference type="SUPFAM" id="SSF82215">
    <property type="entry name" value="C-terminal autoproteolytic domain of nucleoporin nup98"/>
    <property type="match status" value="1"/>
</dbReference>
<evidence type="ECO:0000256" key="7">
    <source>
        <dbReference type="ARBA" id="ARBA00023132"/>
    </source>
</evidence>
<dbReference type="GO" id="GO:0017056">
    <property type="term" value="F:structural constituent of nuclear pore"/>
    <property type="evidence" value="ECO:0007669"/>
    <property type="project" value="InterPro"/>
</dbReference>
<dbReference type="PANTHER" id="PTHR23198">
    <property type="entry name" value="NUCLEOPORIN"/>
    <property type="match status" value="1"/>
</dbReference>
<dbReference type="GO" id="GO:0034398">
    <property type="term" value="P:telomere tethering at nuclear periphery"/>
    <property type="evidence" value="ECO:0007669"/>
    <property type="project" value="TreeGrafter"/>
</dbReference>
<dbReference type="GO" id="GO:0006606">
    <property type="term" value="P:protein import into nucleus"/>
    <property type="evidence" value="ECO:0007669"/>
    <property type="project" value="TreeGrafter"/>
</dbReference>
<comment type="subcellular location">
    <subcellularLocation>
        <location evidence="1">Nucleus</location>
        <location evidence="1">Nuclear pore complex</location>
    </subcellularLocation>
</comment>
<feature type="compositionally biased region" description="Polar residues" evidence="9">
    <location>
        <begin position="573"/>
        <end position="589"/>
    </location>
</feature>
<feature type="region of interest" description="Disordered" evidence="9">
    <location>
        <begin position="167"/>
        <end position="189"/>
    </location>
</feature>
<dbReference type="GO" id="GO:0000973">
    <property type="term" value="P:post-transcriptional tethering of RNA polymerase II gene DNA at nuclear periphery"/>
    <property type="evidence" value="ECO:0007669"/>
    <property type="project" value="TreeGrafter"/>
</dbReference>
<evidence type="ECO:0000256" key="3">
    <source>
        <dbReference type="ARBA" id="ARBA00022448"/>
    </source>
</evidence>
<dbReference type="EMBL" id="CAJNON010000225">
    <property type="protein sequence ID" value="CAF1120487.1"/>
    <property type="molecule type" value="Genomic_DNA"/>
</dbReference>
<dbReference type="Gene3D" id="3.30.1610.10">
    <property type="entry name" value="Peptidase S59, nucleoporin"/>
    <property type="match status" value="1"/>
</dbReference>
<feature type="compositionally biased region" description="Low complexity" evidence="9">
    <location>
        <begin position="175"/>
        <end position="189"/>
    </location>
</feature>
<dbReference type="Pfam" id="PF04096">
    <property type="entry name" value="Nucleoporin2"/>
    <property type="match status" value="1"/>
</dbReference>
<dbReference type="OrthoDB" id="3797628at2759"/>
<evidence type="ECO:0000256" key="5">
    <source>
        <dbReference type="ARBA" id="ARBA00022927"/>
    </source>
</evidence>
<feature type="compositionally biased region" description="Low complexity" evidence="9">
    <location>
        <begin position="594"/>
        <end position="612"/>
    </location>
</feature>
<dbReference type="GO" id="GO:0051028">
    <property type="term" value="P:mRNA transport"/>
    <property type="evidence" value="ECO:0007669"/>
    <property type="project" value="UniProtKB-KW"/>
</dbReference>
<keyword evidence="3" id="KW-0813">Transport</keyword>
<keyword evidence="7" id="KW-0906">Nuclear pore complex</keyword>
<dbReference type="Proteomes" id="UP000663881">
    <property type="component" value="Unassembled WGS sequence"/>
</dbReference>
<dbReference type="EMBL" id="CAJOAY010000060">
    <property type="protein sequence ID" value="CAF3514094.1"/>
    <property type="molecule type" value="Genomic_DNA"/>
</dbReference>
<keyword evidence="6" id="KW-0811">Translocation</keyword>
<name>A0A818I4P8_9BILA</name>
<organism evidence="12 13">
    <name type="scientific">Adineta steineri</name>
    <dbReference type="NCBI Taxonomy" id="433720"/>
    <lineage>
        <taxon>Eukaryota</taxon>
        <taxon>Metazoa</taxon>
        <taxon>Spiralia</taxon>
        <taxon>Gnathifera</taxon>
        <taxon>Rotifera</taxon>
        <taxon>Eurotatoria</taxon>
        <taxon>Bdelloidea</taxon>
        <taxon>Adinetida</taxon>
        <taxon>Adinetidae</taxon>
        <taxon>Adineta</taxon>
    </lineage>
</organism>
<sequence length="789" mass="85243">MFSTSKSHETTSAGFSTFNSPFAYPPVTTSQVWNPFGTSSASTIQPVVNQSTSTGANFTPTGHAGWTPFGTNQPTSVAQPANIFASNPTGPIFNFGAGSTQGTVPTTSTTSNIFGVNKTVTTTASPFGMFPPTISTTTSNLFNQPSSSASTTTAPWGIAPTPNISTVSTLPQTHPFNITPTTTSGTTSVFNTPPVRNPFNMMPTTTSGATSVFNAPTVTNPFNITPTTTSGATSIFNTATIINPFNITPTTTSGTTQGFNTPPVRNPFTMMPTTTSGATSVFNTPTVTNPFNIQPVTSGNIFSKPIIATTSANSTNPTTTGNYFHMAPTTTISVFPSLYPPASTTSTTPTTNIFAIPAPAPLSFASVSNPQPFQILPVTQAQPVTTSSSSTISQQVQNPQQSVSNIHQQFLAASLLDPYANRGKKDFTQTDQIQILTEPAVVSTSSTTLMATSAPIFTTPISAVLPIQSNFQKIPSSRSSIDVNFKLKPVSSSLHDDIKSTQQQSTVSVEQIKGPLTGSFTDEEENILLSRTKMSKLRISNDIIDSPYQSNTIRSLYPLRNLNELEKLTNIPPLSSSVPITTPSNNKHTPSPIPSVTSEQSSSSIIQQKSNNNSSTCRLPILTREDYYMKPNLTELKSLFNDKNQCIVKQLTVGHEKYGSVTFYGQINLTGLNLDEIIEINHHEVIVYPDDNNKPSVGEELNRSARITLLGVYPTDRTTHEQITDIERIKAMNYDNYLREITKKFDGEFIKYGVDDGSWTFMIKHFTRYGLDNDDQDDVIIKTISQQQL</sequence>
<dbReference type="GO" id="GO:0008139">
    <property type="term" value="F:nuclear localization sequence binding"/>
    <property type="evidence" value="ECO:0007669"/>
    <property type="project" value="TreeGrafter"/>
</dbReference>
<accession>A0A818I4P8</accession>